<accession>A0AA39HFI2</accession>
<gene>
    <name evidence="2" type="ORF">QR680_017531</name>
</gene>
<dbReference type="Pfam" id="PF00995">
    <property type="entry name" value="Sec1"/>
    <property type="match status" value="1"/>
</dbReference>
<dbReference type="Gene3D" id="3.40.50.1910">
    <property type="match status" value="1"/>
</dbReference>
<organism evidence="2 3">
    <name type="scientific">Steinernema hermaphroditum</name>
    <dbReference type="NCBI Taxonomy" id="289476"/>
    <lineage>
        <taxon>Eukaryota</taxon>
        <taxon>Metazoa</taxon>
        <taxon>Ecdysozoa</taxon>
        <taxon>Nematoda</taxon>
        <taxon>Chromadorea</taxon>
        <taxon>Rhabditida</taxon>
        <taxon>Tylenchina</taxon>
        <taxon>Panagrolaimomorpha</taxon>
        <taxon>Strongyloidoidea</taxon>
        <taxon>Steinernematidae</taxon>
        <taxon>Steinernema</taxon>
    </lineage>
</organism>
<dbReference type="GO" id="GO:0016192">
    <property type="term" value="P:vesicle-mediated transport"/>
    <property type="evidence" value="ECO:0007669"/>
    <property type="project" value="InterPro"/>
</dbReference>
<dbReference type="InterPro" id="IPR036045">
    <property type="entry name" value="Sec1-like_sf"/>
</dbReference>
<dbReference type="Gene3D" id="3.90.830.10">
    <property type="entry name" value="Syntaxin Binding Protein 1, Chain A, domain 2"/>
    <property type="match status" value="1"/>
</dbReference>
<evidence type="ECO:0000313" key="2">
    <source>
        <dbReference type="EMBL" id="KAK0404595.1"/>
    </source>
</evidence>
<proteinExistence type="inferred from homology"/>
<dbReference type="Proteomes" id="UP001175271">
    <property type="component" value="Unassembled WGS sequence"/>
</dbReference>
<dbReference type="InterPro" id="IPR043154">
    <property type="entry name" value="Sec-1-like_dom1"/>
</dbReference>
<dbReference type="EMBL" id="JAUCMV010000004">
    <property type="protein sequence ID" value="KAK0404595.1"/>
    <property type="molecule type" value="Genomic_DNA"/>
</dbReference>
<dbReference type="Gene3D" id="3.40.50.2060">
    <property type="match status" value="1"/>
</dbReference>
<dbReference type="PANTHER" id="PTHR11679">
    <property type="entry name" value="VESICLE PROTEIN SORTING-ASSOCIATED"/>
    <property type="match status" value="1"/>
</dbReference>
<evidence type="ECO:0008006" key="4">
    <source>
        <dbReference type="Google" id="ProtNLM"/>
    </source>
</evidence>
<sequence>MSDFDDLALMSLLAKRELMQILASIDGEKDLIVQPHLMRPLDKIASMTLLQQHNCSRVQQLQPGANLVWGDSVVHRLYLVRPSVSIAKVISEHIRAEPTKRYSVAFVDRKCNACEREFEKNGVFGLIDQYELQLSFLPIESDLFSLEIPQSNFRHDAGNVYSLAKSLWQLQSLYGMIPAIYGIGKLSQQTNTIMKKLYLEIGEPRPSPDRPISHCFLFDRNVDPITPLLTACTYESMINDTFGIYCGKTTFGSDVTDRLRQKEGNKPKVTALDNNDEVFSAVRNKHIGAVSQFLSAKTKSVQEGFDKATNLKKVAEFKSFVSSELRPLKQQQKLLELHICVCEVIFDGNKGISERLSLEHALVNGTVDSNEVFAYLEMAMCKQQDLWSVLQLACIWSITHNGIPSKQYSQFRSQFLRAYGYDLLPLFHSLMVNNFLVQRDLTASLPAIIRNSSPSATATTDKPTFGFLAKRLNLLTTVKSGETNGTNAKAPNSMNYVFSGAYTPMFCQLVSDTVASGWNTANLKKTFGSTVFCEENVLSSANRRPDCRAQKAILVVFIGGVTYAEVAALRIFAHSKNFRLIVAATHIIDRYAFLKAMANLCFLWREAKAKDGGTSVAGALVDCYETLHDCNEYCYFECYPVDHCNDSDEEKTACAPDVTT</sequence>
<name>A0AA39HFI2_9BILA</name>
<dbReference type="InterPro" id="IPR043127">
    <property type="entry name" value="Sec-1-like_dom3a"/>
</dbReference>
<dbReference type="InterPro" id="IPR001619">
    <property type="entry name" value="Sec1-like"/>
</dbReference>
<dbReference type="Gene3D" id="1.25.40.850">
    <property type="match status" value="1"/>
</dbReference>
<dbReference type="AlphaFoldDB" id="A0AA39HFI2"/>
<reference evidence="2" key="1">
    <citation type="submission" date="2023-06" db="EMBL/GenBank/DDBJ databases">
        <title>Genomic analysis of the entomopathogenic nematode Steinernema hermaphroditum.</title>
        <authorList>
            <person name="Schwarz E.M."/>
            <person name="Heppert J.K."/>
            <person name="Baniya A."/>
            <person name="Schwartz H.T."/>
            <person name="Tan C.-H."/>
            <person name="Antoshechkin I."/>
            <person name="Sternberg P.W."/>
            <person name="Goodrich-Blair H."/>
            <person name="Dillman A.R."/>
        </authorList>
    </citation>
    <scope>NUCLEOTIDE SEQUENCE</scope>
    <source>
        <strain evidence="2">PS9179</strain>
        <tissue evidence="2">Whole animal</tissue>
    </source>
</reference>
<dbReference type="SUPFAM" id="SSF56815">
    <property type="entry name" value="Sec1/munc18-like (SM) proteins"/>
    <property type="match status" value="1"/>
</dbReference>
<dbReference type="InterPro" id="IPR027482">
    <property type="entry name" value="Sec1-like_dom2"/>
</dbReference>
<protein>
    <recommendedName>
        <fullName evidence="4">Vacuolar protein sorting-associated protein 33A</fullName>
    </recommendedName>
</protein>
<comment type="similarity">
    <text evidence="1">Belongs to the STXBP/unc-18/SEC1 family.</text>
</comment>
<evidence type="ECO:0000313" key="3">
    <source>
        <dbReference type="Proteomes" id="UP001175271"/>
    </source>
</evidence>
<dbReference type="InterPro" id="IPR043155">
    <property type="entry name" value="VPS33_dom3b"/>
</dbReference>
<evidence type="ECO:0000256" key="1">
    <source>
        <dbReference type="ARBA" id="ARBA00009884"/>
    </source>
</evidence>
<comment type="caution">
    <text evidence="2">The sequence shown here is derived from an EMBL/GenBank/DDBJ whole genome shotgun (WGS) entry which is preliminary data.</text>
</comment>
<keyword evidence="3" id="KW-1185">Reference proteome</keyword>